<evidence type="ECO:0000313" key="2">
    <source>
        <dbReference type="EMBL" id="EET03773.1"/>
    </source>
</evidence>
<reference evidence="2" key="1">
    <citation type="submission" date="2009-05" db="EMBL/GenBank/DDBJ databases">
        <authorList>
            <person name="Harkins D.M."/>
            <person name="DeShazer D."/>
            <person name="Woods D.E."/>
            <person name="Brinkac L.M."/>
            <person name="Brown K.A."/>
            <person name="Hung G.C."/>
            <person name="Tuanyok A."/>
            <person name="Zhang B."/>
            <person name="Nierman W.C."/>
        </authorList>
    </citation>
    <scope>NUCLEOTIDE SEQUENCE [LARGE SCALE GENOMIC DNA]</scope>
    <source>
        <strain evidence="2">1710a</strain>
    </source>
</reference>
<protein>
    <submittedName>
        <fullName evidence="2">Uncharacterized protein</fullName>
    </submittedName>
</protein>
<organism evidence="2">
    <name type="scientific">Burkholderia pseudomallei 1710a</name>
    <dbReference type="NCBI Taxonomy" id="320371"/>
    <lineage>
        <taxon>Bacteria</taxon>
        <taxon>Pseudomonadati</taxon>
        <taxon>Pseudomonadota</taxon>
        <taxon>Betaproteobacteria</taxon>
        <taxon>Burkholderiales</taxon>
        <taxon>Burkholderiaceae</taxon>
        <taxon>Burkholderia</taxon>
        <taxon>pseudomallei group</taxon>
    </lineage>
</organism>
<dbReference type="EMBL" id="CM000833">
    <property type="protein sequence ID" value="EET03773.1"/>
    <property type="molecule type" value="Genomic_DNA"/>
</dbReference>
<accession>A0A0E1VSB9</accession>
<dbReference type="HOGENOM" id="CLU_201652_0_0_4"/>
<dbReference type="AlphaFoldDB" id="A0A0E1VSB9"/>
<gene>
    <name evidence="2" type="ORF">BURPS1710A_A0193</name>
</gene>
<feature type="region of interest" description="Disordered" evidence="1">
    <location>
        <begin position="38"/>
        <end position="59"/>
    </location>
</feature>
<proteinExistence type="predicted"/>
<evidence type="ECO:0000256" key="1">
    <source>
        <dbReference type="SAM" id="MobiDB-lite"/>
    </source>
</evidence>
<dbReference type="Proteomes" id="UP000001812">
    <property type="component" value="Chromosome II"/>
</dbReference>
<sequence length="72" mass="7980">MGAIEPVVTRRTRVSMRMHRRMRVHACAEARHANACAAMGEPPRRARPPASESAGESANSYRRVECGYVLIS</sequence>
<name>A0A0E1VSB9_BURPE</name>